<dbReference type="Proteomes" id="UP001362999">
    <property type="component" value="Unassembled WGS sequence"/>
</dbReference>
<comment type="caution">
    <text evidence="2">The sequence shown here is derived from an EMBL/GenBank/DDBJ whole genome shotgun (WGS) entry which is preliminary data.</text>
</comment>
<dbReference type="AlphaFoldDB" id="A0AAW0DNJ9"/>
<dbReference type="EMBL" id="JAWWNJ010000006">
    <property type="protein sequence ID" value="KAK7053499.1"/>
    <property type="molecule type" value="Genomic_DNA"/>
</dbReference>
<feature type="region of interest" description="Disordered" evidence="1">
    <location>
        <begin position="120"/>
        <end position="247"/>
    </location>
</feature>
<organism evidence="2 3">
    <name type="scientific">Favolaschia claudopus</name>
    <dbReference type="NCBI Taxonomy" id="2862362"/>
    <lineage>
        <taxon>Eukaryota</taxon>
        <taxon>Fungi</taxon>
        <taxon>Dikarya</taxon>
        <taxon>Basidiomycota</taxon>
        <taxon>Agaricomycotina</taxon>
        <taxon>Agaricomycetes</taxon>
        <taxon>Agaricomycetidae</taxon>
        <taxon>Agaricales</taxon>
        <taxon>Marasmiineae</taxon>
        <taxon>Mycenaceae</taxon>
        <taxon>Favolaschia</taxon>
    </lineage>
</organism>
<feature type="region of interest" description="Disordered" evidence="1">
    <location>
        <begin position="73"/>
        <end position="103"/>
    </location>
</feature>
<evidence type="ECO:0000313" key="3">
    <source>
        <dbReference type="Proteomes" id="UP001362999"/>
    </source>
</evidence>
<evidence type="ECO:0000313" key="2">
    <source>
        <dbReference type="EMBL" id="KAK7053499.1"/>
    </source>
</evidence>
<sequence>MDAGEDEFDRILREDTIPDGFFDALDALERLPSSSAPPISVKAEADLDEFDTLLSDEVSSDFLLALDEMERLASQQCSTSSSPPPSLSPASSAPRPVSLTNPERSALPISAPLYFGSAPLLAPRSIPPPPSPLRVITNAPTTPPRPRNKSRLLCSPISISSDSSSESDDDDETDDTSPPFTSPLLTDIPPSVPQPRLSTIARLANERPPSFRPNLKRKAPAVEETPPSKKPRHHNNRPQPQQQPNPHQTHLHRFFSAYPRFTYVPNLPASAQYHALCHLYNFHHQRGRTKSPKEKADADAAFLDFQDALAQTFVAIYGGDVNRLPGLQYLCEVLHVDPIPQSIWACKAYLPILTYASHPTQKLRTLHVNIVDLVDCGLLHNKITPSQIFATEQALVKYTRDTRKIFAIGRAKGTLLKFLLRKIFNRWDEDEEDWDDY</sequence>
<gene>
    <name evidence="2" type="ORF">R3P38DRAFT_3254070</name>
</gene>
<evidence type="ECO:0000256" key="1">
    <source>
        <dbReference type="SAM" id="MobiDB-lite"/>
    </source>
</evidence>
<keyword evidence="3" id="KW-1185">Reference proteome</keyword>
<reference evidence="2 3" key="1">
    <citation type="journal article" date="2024" name="J Genomics">
        <title>Draft genome sequencing and assembly of Favolaschia claudopus CIRM-BRFM 2984 isolated from oak limbs.</title>
        <authorList>
            <person name="Navarro D."/>
            <person name="Drula E."/>
            <person name="Chaduli D."/>
            <person name="Cazenave R."/>
            <person name="Ahrendt S."/>
            <person name="Wang J."/>
            <person name="Lipzen A."/>
            <person name="Daum C."/>
            <person name="Barry K."/>
            <person name="Grigoriev I.V."/>
            <person name="Favel A."/>
            <person name="Rosso M.N."/>
            <person name="Martin F."/>
        </authorList>
    </citation>
    <scope>NUCLEOTIDE SEQUENCE [LARGE SCALE GENOMIC DNA]</scope>
    <source>
        <strain evidence="2 3">CIRM-BRFM 2984</strain>
    </source>
</reference>
<name>A0AAW0DNJ9_9AGAR</name>
<dbReference type="PANTHER" id="PTHR38846">
    <property type="entry name" value="C3H1-TYPE DOMAIN-CONTAINING PROTEIN"/>
    <property type="match status" value="1"/>
</dbReference>
<proteinExistence type="predicted"/>
<dbReference type="PANTHER" id="PTHR38846:SF1">
    <property type="entry name" value="C3H1-TYPE DOMAIN-CONTAINING PROTEIN"/>
    <property type="match status" value="1"/>
</dbReference>
<feature type="compositionally biased region" description="Low complexity" evidence="1">
    <location>
        <begin position="88"/>
        <end position="98"/>
    </location>
</feature>
<feature type="compositionally biased region" description="Low complexity" evidence="1">
    <location>
        <begin position="237"/>
        <end position="247"/>
    </location>
</feature>
<protein>
    <submittedName>
        <fullName evidence="2">Uncharacterized protein</fullName>
    </submittedName>
</protein>
<feature type="compositionally biased region" description="Acidic residues" evidence="1">
    <location>
        <begin position="165"/>
        <end position="175"/>
    </location>
</feature>
<feature type="compositionally biased region" description="Low complexity" evidence="1">
    <location>
        <begin position="155"/>
        <end position="164"/>
    </location>
</feature>
<accession>A0AAW0DNJ9</accession>